<evidence type="ECO:0000313" key="2">
    <source>
        <dbReference type="Proteomes" id="UP000694547"/>
    </source>
</evidence>
<keyword evidence="2" id="KW-1185">Reference proteome</keyword>
<evidence type="ECO:0000313" key="1">
    <source>
        <dbReference type="Ensembl" id="ENSPEMP00000030565.1"/>
    </source>
</evidence>
<dbReference type="Proteomes" id="UP000694547">
    <property type="component" value="Chromosome X"/>
</dbReference>
<proteinExistence type="predicted"/>
<dbReference type="Ensembl" id="ENSPEMT00000036259.1">
    <property type="protein sequence ID" value="ENSPEMP00000030565.1"/>
    <property type="gene ID" value="ENSPEMG00000029572.1"/>
</dbReference>
<dbReference type="AlphaFoldDB" id="A0A8C8U6Q9"/>
<organism evidence="1 2">
    <name type="scientific">Peromyscus maniculatus bairdii</name>
    <name type="common">Prairie deer mouse</name>
    <dbReference type="NCBI Taxonomy" id="230844"/>
    <lineage>
        <taxon>Eukaryota</taxon>
        <taxon>Metazoa</taxon>
        <taxon>Chordata</taxon>
        <taxon>Craniata</taxon>
        <taxon>Vertebrata</taxon>
        <taxon>Euteleostomi</taxon>
        <taxon>Mammalia</taxon>
        <taxon>Eutheria</taxon>
        <taxon>Euarchontoglires</taxon>
        <taxon>Glires</taxon>
        <taxon>Rodentia</taxon>
        <taxon>Myomorpha</taxon>
        <taxon>Muroidea</taxon>
        <taxon>Cricetidae</taxon>
        <taxon>Neotominae</taxon>
        <taxon>Peromyscus</taxon>
    </lineage>
</organism>
<sequence length="71" mass="8479">MLFYFFLRSIVDKDIVLELNNDQSKHCHMLSVKSHLILGSGVCFLQRPVNKVDMWLLQDLHRIKQMQHKQN</sequence>
<name>A0A8C8U6Q9_PERMB</name>
<reference evidence="1 2" key="1">
    <citation type="submission" date="2018-10" db="EMBL/GenBank/DDBJ databases">
        <title>Improved assembly of the deer mouse Peromyscus maniculatus genome.</title>
        <authorList>
            <person name="Lassance J.-M."/>
            <person name="Hoekstra H.E."/>
        </authorList>
    </citation>
    <scope>NUCLEOTIDE SEQUENCE [LARGE SCALE GENOMIC DNA]</scope>
</reference>
<protein>
    <submittedName>
        <fullName evidence="1">Uncharacterized protein</fullName>
    </submittedName>
</protein>
<dbReference type="GeneTree" id="ENSGT00960000192516"/>
<reference evidence="1" key="3">
    <citation type="submission" date="2025-09" db="UniProtKB">
        <authorList>
            <consortium name="Ensembl"/>
        </authorList>
    </citation>
    <scope>IDENTIFICATION</scope>
</reference>
<accession>A0A8C8U6Q9</accession>
<reference evidence="1" key="2">
    <citation type="submission" date="2025-08" db="UniProtKB">
        <authorList>
            <consortium name="Ensembl"/>
        </authorList>
    </citation>
    <scope>IDENTIFICATION</scope>
</reference>